<dbReference type="EMBL" id="CP054301">
    <property type="protein sequence ID" value="QKK80235.1"/>
    <property type="molecule type" value="Genomic_DNA"/>
</dbReference>
<dbReference type="GO" id="GO:0016491">
    <property type="term" value="F:oxidoreductase activity"/>
    <property type="evidence" value="ECO:0007669"/>
    <property type="project" value="InterPro"/>
</dbReference>
<dbReference type="Proteomes" id="UP000509371">
    <property type="component" value="Chromosome"/>
</dbReference>
<dbReference type="NCBIfam" id="NF047509">
    <property type="entry name" value="Rv3131_FMN_oxido"/>
    <property type="match status" value="1"/>
</dbReference>
<sequence length="392" mass="43086">MNDQKSTGLSRRHFLSLAGGGVVVAAGIGGTVFSLTRTPHNALIPWNQAGQYSEPRRFSLSYAILAPNPHNLQPWLVDLHEDGIVTLFSDPTRRLPATDPFDRQLTIGLGCFLEQMTIAATAVGYRVETHLFPEGESPEGESPEALGSLPIARVRFVADKKMVDPLFAYILGRRSTKEPYDMSKTVAVKTLNGLNPQISGVRFEGATDQSQVNTLKKLTWESWLTEYKTPSTQQESVDLMRLGKAEINANPDGIDLGGMPLEGLIAAGLITKKDLATPGTSSYQAGIDIYQPMLEATPAYVWLTSADNRRTTQIAAGRAWLRLNLLTTKNGLALHPISQCLQEFPEMAAHYKRAHQMLAREGETIQMLGRLGYAASVAKTPRWSLDDKIKRT</sequence>
<proteinExistence type="predicted"/>
<dbReference type="InterPro" id="IPR000415">
    <property type="entry name" value="Nitroreductase-like"/>
</dbReference>
<dbReference type="PROSITE" id="PS51318">
    <property type="entry name" value="TAT"/>
    <property type="match status" value="1"/>
</dbReference>
<dbReference type="AlphaFoldDB" id="A0A859CUT8"/>
<keyword evidence="1" id="KW-1133">Transmembrane helix</keyword>
<dbReference type="KEGG" id="mpri:MP3633_1502"/>
<evidence type="ECO:0000256" key="1">
    <source>
        <dbReference type="SAM" id="Phobius"/>
    </source>
</evidence>
<feature type="transmembrane region" description="Helical" evidence="1">
    <location>
        <begin position="14"/>
        <end position="35"/>
    </location>
</feature>
<dbReference type="InterPro" id="IPR006311">
    <property type="entry name" value="TAT_signal"/>
</dbReference>
<keyword evidence="1" id="KW-0472">Membrane</keyword>
<accession>A0A859CUT8</accession>
<protein>
    <submittedName>
        <fullName evidence="2">Putative transmembrane protein</fullName>
    </submittedName>
</protein>
<name>A0A859CUT8_9GAMM</name>
<evidence type="ECO:0000313" key="2">
    <source>
        <dbReference type="EMBL" id="QKK80235.1"/>
    </source>
</evidence>
<evidence type="ECO:0000313" key="3">
    <source>
        <dbReference type="Proteomes" id="UP000509371"/>
    </source>
</evidence>
<organism evidence="2 3">
    <name type="scientific">Marinomonas primoryensis</name>
    <dbReference type="NCBI Taxonomy" id="178399"/>
    <lineage>
        <taxon>Bacteria</taxon>
        <taxon>Pseudomonadati</taxon>
        <taxon>Pseudomonadota</taxon>
        <taxon>Gammaproteobacteria</taxon>
        <taxon>Oceanospirillales</taxon>
        <taxon>Oceanospirillaceae</taxon>
        <taxon>Marinomonas</taxon>
    </lineage>
</organism>
<keyword evidence="1 2" id="KW-0812">Transmembrane</keyword>
<reference evidence="2 3" key="1">
    <citation type="submission" date="2020-06" db="EMBL/GenBank/DDBJ databases">
        <authorList>
            <person name="Voronona O.L."/>
            <person name="Aksenova E.I."/>
            <person name="Kunda M.S."/>
            <person name="Semenov A.N."/>
            <person name="Ryzhova N."/>
        </authorList>
    </citation>
    <scope>NUCLEOTIDE SEQUENCE [LARGE SCALE GENOMIC DNA]</scope>
    <source>
        <strain evidence="2 3">MPKMM3633</strain>
    </source>
</reference>
<dbReference type="Gene3D" id="3.40.109.10">
    <property type="entry name" value="NADH Oxidase"/>
    <property type="match status" value="1"/>
</dbReference>
<gene>
    <name evidence="2" type="ORF">MP3633_1502</name>
</gene>
<dbReference type="RefSeq" id="WP_176335053.1">
    <property type="nucleotide sequence ID" value="NZ_BAAAEF010000013.1"/>
</dbReference>
<dbReference type="SUPFAM" id="SSF55469">
    <property type="entry name" value="FMN-dependent nitroreductase-like"/>
    <property type="match status" value="1"/>
</dbReference>